<dbReference type="Proteomes" id="UP000009046">
    <property type="component" value="Unassembled WGS sequence"/>
</dbReference>
<keyword evidence="4" id="KW-1185">Reference proteome</keyword>
<accession>E0VP05</accession>
<dbReference type="VEuPathDB" id="VectorBase:PHUM348620"/>
<evidence type="ECO:0000313" key="2">
    <source>
        <dbReference type="EMBL" id="EEB15111.1"/>
    </source>
</evidence>
<dbReference type="RefSeq" id="XP_002427849.1">
    <property type="nucleotide sequence ID" value="XM_002427804.1"/>
</dbReference>
<dbReference type="EMBL" id="AAZO01004054">
    <property type="status" value="NOT_ANNOTATED_CDS"/>
    <property type="molecule type" value="Genomic_DNA"/>
</dbReference>
<reference evidence="3" key="3">
    <citation type="submission" date="2020-05" db="UniProtKB">
        <authorList>
            <consortium name="EnsemblMetazoa"/>
        </authorList>
    </citation>
    <scope>IDENTIFICATION</scope>
    <source>
        <strain evidence="3">USDA</strain>
    </source>
</reference>
<dbReference type="HOGENOM" id="CLU_776851_0_0_1"/>
<evidence type="ECO:0000313" key="4">
    <source>
        <dbReference type="Proteomes" id="UP000009046"/>
    </source>
</evidence>
<dbReference type="InParanoid" id="E0VP05"/>
<reference evidence="2" key="2">
    <citation type="submission" date="2007-04" db="EMBL/GenBank/DDBJ databases">
        <title>The genome of the human body louse.</title>
        <authorList>
            <consortium name="The Human Body Louse Genome Consortium"/>
            <person name="Kirkness E."/>
            <person name="Walenz B."/>
            <person name="Hass B."/>
            <person name="Bruggner R."/>
            <person name="Strausberg R."/>
        </authorList>
    </citation>
    <scope>NUCLEOTIDE SEQUENCE</scope>
    <source>
        <strain evidence="2">USDA</strain>
    </source>
</reference>
<dbReference type="AlphaFoldDB" id="E0VP05"/>
<dbReference type="GeneID" id="8231936"/>
<gene>
    <name evidence="3" type="primary">8231936</name>
    <name evidence="2" type="ORF">Phum_PHUM348620</name>
</gene>
<proteinExistence type="predicted"/>
<dbReference type="EnsemblMetazoa" id="PHUM348620-RA">
    <property type="protein sequence ID" value="PHUM348620-PA"/>
    <property type="gene ID" value="PHUM348620"/>
</dbReference>
<dbReference type="KEGG" id="phu:Phum_PHUM348620"/>
<organism>
    <name type="scientific">Pediculus humanus subsp. corporis</name>
    <name type="common">Body louse</name>
    <dbReference type="NCBI Taxonomy" id="121224"/>
    <lineage>
        <taxon>Eukaryota</taxon>
        <taxon>Metazoa</taxon>
        <taxon>Ecdysozoa</taxon>
        <taxon>Arthropoda</taxon>
        <taxon>Hexapoda</taxon>
        <taxon>Insecta</taxon>
        <taxon>Pterygota</taxon>
        <taxon>Neoptera</taxon>
        <taxon>Paraneoptera</taxon>
        <taxon>Psocodea</taxon>
        <taxon>Troctomorpha</taxon>
        <taxon>Phthiraptera</taxon>
        <taxon>Anoplura</taxon>
        <taxon>Pediculidae</taxon>
        <taxon>Pediculus</taxon>
    </lineage>
</organism>
<evidence type="ECO:0000256" key="1">
    <source>
        <dbReference type="SAM" id="MobiDB-lite"/>
    </source>
</evidence>
<dbReference type="CTD" id="8231936"/>
<name>E0VP05_PEDHC</name>
<dbReference type="EMBL" id="DS235354">
    <property type="protein sequence ID" value="EEB15111.1"/>
    <property type="molecule type" value="Genomic_DNA"/>
</dbReference>
<reference evidence="2" key="1">
    <citation type="submission" date="2007-04" db="EMBL/GenBank/DDBJ databases">
        <title>Annotation of Pediculus humanus corporis strain USDA.</title>
        <authorList>
            <person name="Kirkness E."/>
            <person name="Hannick L."/>
            <person name="Hass B."/>
            <person name="Bruggner R."/>
            <person name="Lawson D."/>
            <person name="Bidwell S."/>
            <person name="Joardar V."/>
            <person name="Caler E."/>
            <person name="Walenz B."/>
            <person name="Inman J."/>
            <person name="Schobel S."/>
            <person name="Galinsky K."/>
            <person name="Amedeo P."/>
            <person name="Strausberg R."/>
        </authorList>
    </citation>
    <scope>NUCLEOTIDE SEQUENCE</scope>
    <source>
        <strain evidence="2">USDA</strain>
    </source>
</reference>
<feature type="region of interest" description="Disordered" evidence="1">
    <location>
        <begin position="1"/>
        <end position="62"/>
    </location>
</feature>
<sequence length="357" mass="40824">MHSVDSAESPKNWESESPNKNWNNNVSESSDSESFKPWENASSTPPRPWTKRPDTPQQKTWIKIPSIIDLNSSRKWEMPKKSCSPEVLTHSWSPQKLPETQKSWLNIPHPDSPKQLWTSKVENSKNWVPINLPKLNNCHKTWMYNVKKQENETKQDWKLQKNPESQPWIENFVNGSKNWNSPNQKRSNSPGWNVFNQKTIEPIKTEIDLSPNADKASTTTTTTATIPTTTTTTTWKKSETATNPNDHLEMNYNWKTEKKMGEELIKTLNVEHSSTAYSMESSSQNWLISPKNFIDNKQTWTEGQESIRETITTITTITTTNTTTTTTSTTSATTNTTCSNTYSIVKTPLNLVMIGSR</sequence>
<evidence type="ECO:0000313" key="3">
    <source>
        <dbReference type="EnsemblMetazoa" id="PHUM348620-PA"/>
    </source>
</evidence>
<protein>
    <submittedName>
        <fullName evidence="2 3">Uncharacterized protein</fullName>
    </submittedName>
</protein>